<evidence type="ECO:0000259" key="10">
    <source>
        <dbReference type="Pfam" id="PF17917"/>
    </source>
</evidence>
<sequence length="220" mass="24626">MYTKVLKAPDEVTNDDVEGDLEDTEENDVEEVGEAASWQTASSRTSLANIIEQCASRTIRTKERKLKHDCLEQDYLQHVDGSKERGFGAALHQMQDGRLRPIVFLSRCLSQAEQGCGSTELETAALVWALQKLSHFLDHSHITVVTDHTAIKGTFQAVGSQQPKGIPPRHPSAEIPAPRWMMTTYRLPKMTGLLYPRRDFLVGVLSTSAGVVKQDERRLR</sequence>
<feature type="domain" description="Reverse transcriptase RNase H-like" evidence="10">
    <location>
        <begin position="78"/>
        <end position="156"/>
    </location>
</feature>
<evidence type="ECO:0000256" key="9">
    <source>
        <dbReference type="SAM" id="MobiDB-lite"/>
    </source>
</evidence>
<dbReference type="InterPro" id="IPR041373">
    <property type="entry name" value="RT_RNaseH"/>
</dbReference>
<feature type="compositionally biased region" description="Acidic residues" evidence="9">
    <location>
        <begin position="12"/>
        <end position="28"/>
    </location>
</feature>
<dbReference type="Proteomes" id="UP001642720">
    <property type="component" value="Unassembled WGS sequence"/>
</dbReference>
<keyword evidence="6" id="KW-0378">Hydrolase</keyword>
<keyword evidence="8" id="KW-0496">Mitochondrion</keyword>
<dbReference type="Gene3D" id="3.10.20.370">
    <property type="match status" value="1"/>
</dbReference>
<feature type="region of interest" description="Disordered" evidence="9">
    <location>
        <begin position="1"/>
        <end position="28"/>
    </location>
</feature>
<evidence type="ECO:0000256" key="1">
    <source>
        <dbReference type="ARBA" id="ARBA00004173"/>
    </source>
</evidence>
<keyword evidence="2" id="KW-0808">Transferase</keyword>
<dbReference type="InterPro" id="IPR043502">
    <property type="entry name" value="DNA/RNA_pol_sf"/>
</dbReference>
<evidence type="ECO:0000256" key="3">
    <source>
        <dbReference type="ARBA" id="ARBA00022695"/>
    </source>
</evidence>
<name>A0ABY2H975_9HYPO</name>
<reference evidence="11 12" key="1">
    <citation type="submission" date="2018-01" db="EMBL/GenBank/DDBJ databases">
        <title>Genome characterization of the sugarcane-associated fungus Trichoderma ghanense CCMA-1212 and their application in lignocelulose bioconversion.</title>
        <authorList>
            <person name="Steindorff A.S."/>
            <person name="Mendes T.D."/>
            <person name="Vilela E.S.D."/>
            <person name="Rodrigues D.S."/>
            <person name="Formighieri E.F."/>
            <person name="Melo I.S."/>
            <person name="Favaro L.C.L."/>
        </authorList>
    </citation>
    <scope>NUCLEOTIDE SEQUENCE [LARGE SCALE GENOMIC DNA]</scope>
    <source>
        <strain evidence="11 12">CCMA-1212</strain>
    </source>
</reference>
<proteinExistence type="predicted"/>
<keyword evidence="3" id="KW-0548">Nucleotidyltransferase</keyword>
<evidence type="ECO:0000256" key="7">
    <source>
        <dbReference type="ARBA" id="ARBA00022918"/>
    </source>
</evidence>
<evidence type="ECO:0000313" key="12">
    <source>
        <dbReference type="Proteomes" id="UP001642720"/>
    </source>
</evidence>
<dbReference type="GeneID" id="300574562"/>
<evidence type="ECO:0000256" key="2">
    <source>
        <dbReference type="ARBA" id="ARBA00022679"/>
    </source>
</evidence>
<evidence type="ECO:0000256" key="4">
    <source>
        <dbReference type="ARBA" id="ARBA00022722"/>
    </source>
</evidence>
<accession>A0ABY2H975</accession>
<dbReference type="EMBL" id="PPTA01000003">
    <property type="protein sequence ID" value="TFB04778.1"/>
    <property type="molecule type" value="Genomic_DNA"/>
</dbReference>
<keyword evidence="12" id="KW-1185">Reference proteome</keyword>
<comment type="caution">
    <text evidence="11">The sequence shown here is derived from an EMBL/GenBank/DDBJ whole genome shotgun (WGS) entry which is preliminary data.</text>
</comment>
<dbReference type="Pfam" id="PF17917">
    <property type="entry name" value="RT_RNaseH"/>
    <property type="match status" value="1"/>
</dbReference>
<dbReference type="RefSeq" id="XP_073560979.1">
    <property type="nucleotide sequence ID" value="XM_073700112.1"/>
</dbReference>
<evidence type="ECO:0000313" key="11">
    <source>
        <dbReference type="EMBL" id="TFB04778.1"/>
    </source>
</evidence>
<evidence type="ECO:0000256" key="8">
    <source>
        <dbReference type="ARBA" id="ARBA00023128"/>
    </source>
</evidence>
<evidence type="ECO:0000256" key="6">
    <source>
        <dbReference type="ARBA" id="ARBA00022801"/>
    </source>
</evidence>
<dbReference type="PANTHER" id="PTHR34072:SF52">
    <property type="entry name" value="RIBONUCLEASE H"/>
    <property type="match status" value="1"/>
</dbReference>
<evidence type="ECO:0000256" key="5">
    <source>
        <dbReference type="ARBA" id="ARBA00022759"/>
    </source>
</evidence>
<dbReference type="SUPFAM" id="SSF56672">
    <property type="entry name" value="DNA/RNA polymerases"/>
    <property type="match status" value="1"/>
</dbReference>
<keyword evidence="4" id="KW-0540">Nuclease</keyword>
<gene>
    <name evidence="11" type="ORF">CCMA1212_002737</name>
</gene>
<organism evidence="11 12">
    <name type="scientific">Trichoderma ghanense</name>
    <dbReference type="NCBI Taxonomy" id="65468"/>
    <lineage>
        <taxon>Eukaryota</taxon>
        <taxon>Fungi</taxon>
        <taxon>Dikarya</taxon>
        <taxon>Ascomycota</taxon>
        <taxon>Pezizomycotina</taxon>
        <taxon>Sordariomycetes</taxon>
        <taxon>Hypocreomycetidae</taxon>
        <taxon>Hypocreales</taxon>
        <taxon>Hypocreaceae</taxon>
        <taxon>Trichoderma</taxon>
    </lineage>
</organism>
<keyword evidence="5" id="KW-0255">Endonuclease</keyword>
<comment type="subcellular location">
    <subcellularLocation>
        <location evidence="1">Mitochondrion</location>
    </subcellularLocation>
</comment>
<dbReference type="PANTHER" id="PTHR34072">
    <property type="entry name" value="ENZYMATIC POLYPROTEIN-RELATED"/>
    <property type="match status" value="1"/>
</dbReference>
<protein>
    <recommendedName>
        <fullName evidence="10">Reverse transcriptase RNase H-like domain-containing protein</fullName>
    </recommendedName>
</protein>
<keyword evidence="7" id="KW-0695">RNA-directed DNA polymerase</keyword>